<proteinExistence type="predicted"/>
<comment type="caution">
    <text evidence="1">The sequence shown here is derived from an EMBL/GenBank/DDBJ whole genome shotgun (WGS) entry which is preliminary data.</text>
</comment>
<name>A0ACA9MGQ8_9GLOM</name>
<keyword evidence="2" id="KW-1185">Reference proteome</keyword>
<gene>
    <name evidence="1" type="ORF">SPELUC_LOCUS6634</name>
</gene>
<accession>A0ACA9MGQ8</accession>
<evidence type="ECO:0000313" key="1">
    <source>
        <dbReference type="EMBL" id="CAG8587948.1"/>
    </source>
</evidence>
<sequence length="73" mass="8718">LQKIKEKKTIIREQLYIDLVKENLTISDYDEEVIEIEPESDDEDIMLNYSIPDIESSEEEIFKDIGNHNERFN</sequence>
<organism evidence="1 2">
    <name type="scientific">Cetraspora pellucida</name>
    <dbReference type="NCBI Taxonomy" id="1433469"/>
    <lineage>
        <taxon>Eukaryota</taxon>
        <taxon>Fungi</taxon>
        <taxon>Fungi incertae sedis</taxon>
        <taxon>Mucoromycota</taxon>
        <taxon>Glomeromycotina</taxon>
        <taxon>Glomeromycetes</taxon>
        <taxon>Diversisporales</taxon>
        <taxon>Gigasporaceae</taxon>
        <taxon>Cetraspora</taxon>
    </lineage>
</organism>
<dbReference type="Proteomes" id="UP000789366">
    <property type="component" value="Unassembled WGS sequence"/>
</dbReference>
<feature type="non-terminal residue" evidence="1">
    <location>
        <position position="1"/>
    </location>
</feature>
<reference evidence="1" key="1">
    <citation type="submission" date="2021-06" db="EMBL/GenBank/DDBJ databases">
        <authorList>
            <person name="Kallberg Y."/>
            <person name="Tangrot J."/>
            <person name="Rosling A."/>
        </authorList>
    </citation>
    <scope>NUCLEOTIDE SEQUENCE</scope>
    <source>
        <strain evidence="1">28 12/20/2015</strain>
    </source>
</reference>
<evidence type="ECO:0000313" key="2">
    <source>
        <dbReference type="Proteomes" id="UP000789366"/>
    </source>
</evidence>
<dbReference type="EMBL" id="CAJVPW010007972">
    <property type="protein sequence ID" value="CAG8587948.1"/>
    <property type="molecule type" value="Genomic_DNA"/>
</dbReference>
<protein>
    <submittedName>
        <fullName evidence="1">13173_t:CDS:1</fullName>
    </submittedName>
</protein>